<dbReference type="HAMAP" id="MF_01270">
    <property type="entry name" value="AnhMurNAc_kinase"/>
    <property type="match status" value="1"/>
</dbReference>
<dbReference type="UniPathway" id="UPA00544"/>
<accession>A0A5C8NZA7</accession>
<comment type="catalytic activity">
    <reaction evidence="1">
        <text>1,6-anhydro-N-acetyl-beta-muramate + ATP + H2O = N-acetyl-D-muramate 6-phosphate + ADP + H(+)</text>
        <dbReference type="Rhea" id="RHEA:24952"/>
        <dbReference type="ChEBI" id="CHEBI:15377"/>
        <dbReference type="ChEBI" id="CHEBI:15378"/>
        <dbReference type="ChEBI" id="CHEBI:30616"/>
        <dbReference type="ChEBI" id="CHEBI:58690"/>
        <dbReference type="ChEBI" id="CHEBI:58722"/>
        <dbReference type="ChEBI" id="CHEBI:456216"/>
        <dbReference type="EC" id="2.7.1.170"/>
    </reaction>
</comment>
<evidence type="ECO:0000313" key="3">
    <source>
        <dbReference type="Proteomes" id="UP000321548"/>
    </source>
</evidence>
<comment type="pathway">
    <text evidence="1">Cell wall biogenesis; peptidoglycan recycling.</text>
</comment>
<comment type="function">
    <text evidence="1">Catalyzes the specific phosphorylation of 1,6-anhydro-N-acetylmuramic acid (anhMurNAc) with the simultaneous cleavage of the 1,6-anhydro ring, generating MurNAc-6-P. Is required for the utilization of anhMurNAc either imported from the medium or derived from its own cell wall murein, and thus plays a role in cell wall recycling.</text>
</comment>
<comment type="caution">
    <text evidence="2">The sequence shown here is derived from an EMBL/GenBank/DDBJ whole genome shotgun (WGS) entry which is preliminary data.</text>
</comment>
<dbReference type="SUPFAM" id="SSF53067">
    <property type="entry name" value="Actin-like ATPase domain"/>
    <property type="match status" value="1"/>
</dbReference>
<feature type="binding site" evidence="1">
    <location>
        <begin position="3"/>
        <end position="10"/>
    </location>
    <ligand>
        <name>ATP</name>
        <dbReference type="ChEBI" id="CHEBI:30616"/>
    </ligand>
</feature>
<dbReference type="GO" id="GO:0009254">
    <property type="term" value="P:peptidoglycan turnover"/>
    <property type="evidence" value="ECO:0007669"/>
    <property type="project" value="UniProtKB-UniRule"/>
</dbReference>
<dbReference type="AlphaFoldDB" id="A0A5C8NZA7"/>
<reference evidence="2 3" key="1">
    <citation type="submission" date="2019-06" db="EMBL/GenBank/DDBJ databases">
        <title>Quisquiliibacterium sp. nov., isolated from a maize field.</title>
        <authorList>
            <person name="Lin S.-Y."/>
            <person name="Tsai C.-F."/>
            <person name="Young C.-C."/>
        </authorList>
    </citation>
    <scope>NUCLEOTIDE SEQUENCE [LARGE SCALE GENOMIC DNA]</scope>
    <source>
        <strain evidence="2 3">CC-CFT501</strain>
    </source>
</reference>
<dbReference type="Pfam" id="PF03702">
    <property type="entry name" value="AnmK"/>
    <property type="match status" value="1"/>
</dbReference>
<dbReference type="Gene3D" id="3.30.420.40">
    <property type="match status" value="2"/>
</dbReference>
<gene>
    <name evidence="1" type="primary">anmK</name>
    <name evidence="2" type="ORF">FHP08_10115</name>
</gene>
<dbReference type="PANTHER" id="PTHR30605">
    <property type="entry name" value="ANHYDRO-N-ACETYLMURAMIC ACID KINASE"/>
    <property type="match status" value="1"/>
</dbReference>
<keyword evidence="1" id="KW-0119">Carbohydrate metabolism</keyword>
<evidence type="ECO:0000256" key="1">
    <source>
        <dbReference type="HAMAP-Rule" id="MF_01270"/>
    </source>
</evidence>
<dbReference type="OrthoDB" id="9763949at2"/>
<dbReference type="EC" id="2.7.1.170" evidence="1"/>
<name>A0A5C8NZA7_9BURK</name>
<dbReference type="GO" id="GO:0006040">
    <property type="term" value="P:amino sugar metabolic process"/>
    <property type="evidence" value="ECO:0007669"/>
    <property type="project" value="InterPro"/>
</dbReference>
<dbReference type="PANTHER" id="PTHR30605:SF0">
    <property type="entry name" value="ANHYDRO-N-ACETYLMURAMIC ACID KINASE"/>
    <property type="match status" value="1"/>
</dbReference>
<keyword evidence="3" id="KW-1185">Reference proteome</keyword>
<keyword evidence="1 2" id="KW-0418">Kinase</keyword>
<dbReference type="InterPro" id="IPR005338">
    <property type="entry name" value="Anhydro_N_Ac-Mur_kinase"/>
</dbReference>
<proteinExistence type="inferred from homology"/>
<dbReference type="GO" id="GO:0097175">
    <property type="term" value="P:1,6-anhydro-N-acetyl-beta-muramic acid catabolic process"/>
    <property type="evidence" value="ECO:0007669"/>
    <property type="project" value="UniProtKB-UniRule"/>
</dbReference>
<protein>
    <recommendedName>
        <fullName evidence="1">Anhydro-N-acetylmuramic acid kinase</fullName>
        <ecNumber evidence="1">2.7.1.170</ecNumber>
    </recommendedName>
    <alternativeName>
        <fullName evidence="1">AnhMurNAc kinase</fullName>
    </alternativeName>
</protein>
<keyword evidence="1 2" id="KW-0808">Transferase</keyword>
<dbReference type="GO" id="GO:0016301">
    <property type="term" value="F:kinase activity"/>
    <property type="evidence" value="ECO:0007669"/>
    <property type="project" value="UniProtKB-KW"/>
</dbReference>
<keyword evidence="1" id="KW-0067">ATP-binding</keyword>
<dbReference type="InterPro" id="IPR043129">
    <property type="entry name" value="ATPase_NBD"/>
</dbReference>
<dbReference type="CDD" id="cd24050">
    <property type="entry name" value="ASKHA_NBD_ANMK"/>
    <property type="match status" value="1"/>
</dbReference>
<sequence>MSGTSVDAVDGALVEFPIESPDGSGAASRAAPRTLAFCSRPIPPALRGQLQSLQQPGPDELARAALAANALASLYAEVSADLLAAAGLEPARVAAIGAHGQTVRHRPELGYTIQLLNPARLAELAGIPVVADLRSADVAAGGQGAPLAPGFHATVFAHPTLRRAVVNLGGIANVSLLEAGAGRTDRNLEARPVAGFDTGPANTLLDLWCERHTGQPYDRDGAWAAGGRVLPPLLACLLSEPYFRAAPPKSTGRDLFEAGWLARGLAQAGATSADPRDVQATLAELTAVTVAEPCLAFDAREILVCGGGSRNADLMGRLAARMPGVMVSDTSDMGIDPQAVEATAFAWQAHRHLAGLAGNLPSVTGASGPRVLGALWPAGAAESGTGRVSR</sequence>
<dbReference type="GO" id="GO:0005524">
    <property type="term" value="F:ATP binding"/>
    <property type="evidence" value="ECO:0007669"/>
    <property type="project" value="UniProtKB-UniRule"/>
</dbReference>
<dbReference type="GO" id="GO:0016773">
    <property type="term" value="F:phosphotransferase activity, alcohol group as acceptor"/>
    <property type="evidence" value="ECO:0007669"/>
    <property type="project" value="UniProtKB-UniRule"/>
</dbReference>
<comment type="similarity">
    <text evidence="1">Belongs to the anhydro-N-acetylmuramic acid kinase family.</text>
</comment>
<dbReference type="NCBIfam" id="NF007139">
    <property type="entry name" value="PRK09585.1-3"/>
    <property type="match status" value="1"/>
</dbReference>
<dbReference type="Proteomes" id="UP000321548">
    <property type="component" value="Unassembled WGS sequence"/>
</dbReference>
<organism evidence="2 3">
    <name type="scientific">Zeimonas arvi</name>
    <dbReference type="NCBI Taxonomy" id="2498847"/>
    <lineage>
        <taxon>Bacteria</taxon>
        <taxon>Pseudomonadati</taxon>
        <taxon>Pseudomonadota</taxon>
        <taxon>Betaproteobacteria</taxon>
        <taxon>Burkholderiales</taxon>
        <taxon>Burkholderiaceae</taxon>
        <taxon>Zeimonas</taxon>
    </lineage>
</organism>
<evidence type="ECO:0000313" key="2">
    <source>
        <dbReference type="EMBL" id="TXL66401.1"/>
    </source>
</evidence>
<dbReference type="RefSeq" id="WP_147704313.1">
    <property type="nucleotide sequence ID" value="NZ_VDUY01000003.1"/>
</dbReference>
<dbReference type="UniPathway" id="UPA00343"/>
<dbReference type="EMBL" id="VDUY01000003">
    <property type="protein sequence ID" value="TXL66401.1"/>
    <property type="molecule type" value="Genomic_DNA"/>
</dbReference>
<comment type="pathway">
    <text evidence="1">Amino-sugar metabolism; 1,6-anhydro-N-acetylmuramate degradation.</text>
</comment>
<keyword evidence="1" id="KW-0547">Nucleotide-binding</keyword>